<keyword evidence="2" id="KW-1185">Reference proteome</keyword>
<evidence type="ECO:0000313" key="2">
    <source>
        <dbReference type="Proteomes" id="UP000298493"/>
    </source>
</evidence>
<proteinExistence type="predicted"/>
<name>A0A4Z1NQM4_9PEZI</name>
<evidence type="ECO:0000313" key="1">
    <source>
        <dbReference type="EMBL" id="TID15285.1"/>
    </source>
</evidence>
<accession>A0A4Z1NQM4</accession>
<dbReference type="Proteomes" id="UP000298493">
    <property type="component" value="Unassembled WGS sequence"/>
</dbReference>
<dbReference type="AlphaFoldDB" id="A0A4Z1NQM4"/>
<comment type="caution">
    <text evidence="1">The sequence shown here is derived from an EMBL/GenBank/DDBJ whole genome shotgun (WGS) entry which is preliminary data.</text>
</comment>
<reference evidence="1 2" key="1">
    <citation type="submission" date="2019-04" db="EMBL/GenBank/DDBJ databases">
        <title>High contiguity whole genome sequence and gene annotation resource for two Venturia nashicola isolates.</title>
        <authorList>
            <person name="Prokchorchik M."/>
            <person name="Won K."/>
            <person name="Lee Y."/>
            <person name="Choi E.D."/>
            <person name="Segonzac C."/>
            <person name="Sohn K.H."/>
        </authorList>
    </citation>
    <scope>NUCLEOTIDE SEQUENCE [LARGE SCALE GENOMIC DNA]</scope>
    <source>
        <strain evidence="1 2">PRI2</strain>
    </source>
</reference>
<sequence>MEQVGVFNMHHVPDLGGHKLYLWFGGFLKNRSTQLCHCYKFTLELVGGHKLTITQQRPVRMNMEIKKLSSACSNVSLPVTKKIAL</sequence>
<organism evidence="1 2">
    <name type="scientific">Venturia nashicola</name>
    <dbReference type="NCBI Taxonomy" id="86259"/>
    <lineage>
        <taxon>Eukaryota</taxon>
        <taxon>Fungi</taxon>
        <taxon>Dikarya</taxon>
        <taxon>Ascomycota</taxon>
        <taxon>Pezizomycotina</taxon>
        <taxon>Dothideomycetes</taxon>
        <taxon>Pleosporomycetidae</taxon>
        <taxon>Venturiales</taxon>
        <taxon>Venturiaceae</taxon>
        <taxon>Venturia</taxon>
    </lineage>
</organism>
<dbReference type="EMBL" id="SNSC02000021">
    <property type="protein sequence ID" value="TID15285.1"/>
    <property type="molecule type" value="Genomic_DNA"/>
</dbReference>
<gene>
    <name evidence="1" type="ORF">E6O75_ATG08538</name>
</gene>
<protein>
    <submittedName>
        <fullName evidence="1">Uncharacterized protein</fullName>
    </submittedName>
</protein>